<reference evidence="2" key="1">
    <citation type="journal article" date="2023" name="Front. Plant Sci.">
        <title>Chromosomal-level genome assembly of Melastoma candidum provides insights into trichome evolution.</title>
        <authorList>
            <person name="Zhong Y."/>
            <person name="Wu W."/>
            <person name="Sun C."/>
            <person name="Zou P."/>
            <person name="Liu Y."/>
            <person name="Dai S."/>
            <person name="Zhou R."/>
        </authorList>
    </citation>
    <scope>NUCLEOTIDE SEQUENCE [LARGE SCALE GENOMIC DNA]</scope>
</reference>
<dbReference type="EMBL" id="CM042884">
    <property type="protein sequence ID" value="KAI4368693.1"/>
    <property type="molecule type" value="Genomic_DNA"/>
</dbReference>
<gene>
    <name evidence="1" type="ORF">MLD38_017223</name>
</gene>
<proteinExistence type="predicted"/>
<accession>A0ACB9QR42</accession>
<dbReference type="Proteomes" id="UP001057402">
    <property type="component" value="Chromosome 5"/>
</dbReference>
<keyword evidence="2" id="KW-1185">Reference proteome</keyword>
<name>A0ACB9QR42_9MYRT</name>
<comment type="caution">
    <text evidence="1">The sequence shown here is derived from an EMBL/GenBank/DDBJ whole genome shotgun (WGS) entry which is preliminary data.</text>
</comment>
<sequence>MSEPIPGFRFYPTEEELVSFYLYHKLRAQHDDIDLVIPVVDVYQHDPWQLPGESGVLCRGDAEQWFFFVPRQEREARGGRPTRITPAGYWKATGSPGYIYSSDNRVIGLKKTMVFYKGRSPNVQKTKWKMNEYRAIEEERPGTPVAAAAVGSVAIPKVRYEYSLCRVYVVSGNFRAFDRRPLAITEGSIGGCPGADRQGEYEDQSAERIPNEPSTSANATWDWTQLMNN</sequence>
<evidence type="ECO:0000313" key="2">
    <source>
        <dbReference type="Proteomes" id="UP001057402"/>
    </source>
</evidence>
<protein>
    <submittedName>
        <fullName evidence="1">Uncharacterized protein</fullName>
    </submittedName>
</protein>
<organism evidence="1 2">
    <name type="scientific">Melastoma candidum</name>
    <dbReference type="NCBI Taxonomy" id="119954"/>
    <lineage>
        <taxon>Eukaryota</taxon>
        <taxon>Viridiplantae</taxon>
        <taxon>Streptophyta</taxon>
        <taxon>Embryophyta</taxon>
        <taxon>Tracheophyta</taxon>
        <taxon>Spermatophyta</taxon>
        <taxon>Magnoliopsida</taxon>
        <taxon>eudicotyledons</taxon>
        <taxon>Gunneridae</taxon>
        <taxon>Pentapetalae</taxon>
        <taxon>rosids</taxon>
        <taxon>malvids</taxon>
        <taxon>Myrtales</taxon>
        <taxon>Melastomataceae</taxon>
        <taxon>Melastomatoideae</taxon>
        <taxon>Melastomateae</taxon>
        <taxon>Melastoma</taxon>
    </lineage>
</organism>
<evidence type="ECO:0000313" key="1">
    <source>
        <dbReference type="EMBL" id="KAI4368693.1"/>
    </source>
</evidence>